<evidence type="ECO:0000313" key="3">
    <source>
        <dbReference type="EMBL" id="GIJ29634.1"/>
    </source>
</evidence>
<comment type="caution">
    <text evidence="3">The sequence shown here is derived from an EMBL/GenBank/DDBJ whole genome shotgun (WGS) entry which is preliminary data.</text>
</comment>
<feature type="transmembrane region" description="Helical" evidence="2">
    <location>
        <begin position="53"/>
        <end position="79"/>
    </location>
</feature>
<keyword evidence="4" id="KW-1185">Reference proteome</keyword>
<dbReference type="RefSeq" id="WP_204037097.1">
    <property type="nucleotide sequence ID" value="NZ_BOPC01000078.1"/>
</dbReference>
<feature type="transmembrane region" description="Helical" evidence="2">
    <location>
        <begin position="158"/>
        <end position="174"/>
    </location>
</feature>
<evidence type="ECO:0000256" key="2">
    <source>
        <dbReference type="SAM" id="Phobius"/>
    </source>
</evidence>
<feature type="transmembrane region" description="Helical" evidence="2">
    <location>
        <begin position="125"/>
        <end position="146"/>
    </location>
</feature>
<organism evidence="3 4">
    <name type="scientific">Micromonospora qiuiae</name>
    <dbReference type="NCBI Taxonomy" id="502268"/>
    <lineage>
        <taxon>Bacteria</taxon>
        <taxon>Bacillati</taxon>
        <taxon>Actinomycetota</taxon>
        <taxon>Actinomycetes</taxon>
        <taxon>Micromonosporales</taxon>
        <taxon>Micromonosporaceae</taxon>
        <taxon>Micromonospora</taxon>
    </lineage>
</organism>
<sequence>MPSTPAGESPPPIHSPSPILGPAPGHASSPVPGPAPIVGPPQSEPAPPRRRPFVVTLAVLLMVPSVVTWLIAGIGFFRAMMKAEGDGLGRFLVVGIGAAVLALALLVVFLASIGVLMAWTGDNAQGLAVPAGFTFGLFVVVIVTLLMQGKLSYHPTMVTPLVVGGLAGVSLALIKSPPARTWFAARRR</sequence>
<name>A0ABQ4JJD9_9ACTN</name>
<keyword evidence="2" id="KW-1133">Transmembrane helix</keyword>
<protein>
    <recommendedName>
        <fullName evidence="5">DUF4190 domain-containing protein</fullName>
    </recommendedName>
</protein>
<dbReference type="EMBL" id="BOPC01000078">
    <property type="protein sequence ID" value="GIJ29634.1"/>
    <property type="molecule type" value="Genomic_DNA"/>
</dbReference>
<keyword evidence="2" id="KW-0812">Transmembrane</keyword>
<feature type="transmembrane region" description="Helical" evidence="2">
    <location>
        <begin position="91"/>
        <end position="119"/>
    </location>
</feature>
<feature type="compositionally biased region" description="Pro residues" evidence="1">
    <location>
        <begin position="8"/>
        <end position="21"/>
    </location>
</feature>
<evidence type="ECO:0000256" key="1">
    <source>
        <dbReference type="SAM" id="MobiDB-lite"/>
    </source>
</evidence>
<evidence type="ECO:0008006" key="5">
    <source>
        <dbReference type="Google" id="ProtNLM"/>
    </source>
</evidence>
<keyword evidence="2" id="KW-0472">Membrane</keyword>
<gene>
    <name evidence="3" type="ORF">Vqi01_47960</name>
</gene>
<proteinExistence type="predicted"/>
<feature type="region of interest" description="Disordered" evidence="1">
    <location>
        <begin position="1"/>
        <end position="47"/>
    </location>
</feature>
<feature type="compositionally biased region" description="Pro residues" evidence="1">
    <location>
        <begin position="31"/>
        <end position="46"/>
    </location>
</feature>
<reference evidence="3 4" key="1">
    <citation type="submission" date="2021-01" db="EMBL/GenBank/DDBJ databases">
        <title>Whole genome shotgun sequence of Verrucosispora qiuiae NBRC 106684.</title>
        <authorList>
            <person name="Komaki H."/>
            <person name="Tamura T."/>
        </authorList>
    </citation>
    <scope>NUCLEOTIDE SEQUENCE [LARGE SCALE GENOMIC DNA]</scope>
    <source>
        <strain evidence="3 4">NBRC 106684</strain>
    </source>
</reference>
<accession>A0ABQ4JJD9</accession>
<evidence type="ECO:0000313" key="4">
    <source>
        <dbReference type="Proteomes" id="UP000653076"/>
    </source>
</evidence>
<dbReference type="Proteomes" id="UP000653076">
    <property type="component" value="Unassembled WGS sequence"/>
</dbReference>